<accession>A0A1B3ZIH0</accession>
<dbReference type="InterPro" id="IPR000524">
    <property type="entry name" value="Tscrpt_reg_HTH_GntR"/>
</dbReference>
<dbReference type="PROSITE" id="PS50949">
    <property type="entry name" value="HTH_GNTR"/>
    <property type="match status" value="1"/>
</dbReference>
<dbReference type="Gene3D" id="1.20.120.530">
    <property type="entry name" value="GntR ligand-binding domain-like"/>
    <property type="match status" value="1"/>
</dbReference>
<dbReference type="Proteomes" id="UP000094256">
    <property type="component" value="Plasmid unnamed"/>
</dbReference>
<dbReference type="InterPro" id="IPR036390">
    <property type="entry name" value="WH_DNA-bd_sf"/>
</dbReference>
<evidence type="ECO:0000256" key="3">
    <source>
        <dbReference type="ARBA" id="ARBA00023163"/>
    </source>
</evidence>
<dbReference type="AlphaFoldDB" id="A0A1B3ZIH0"/>
<evidence type="ECO:0000256" key="2">
    <source>
        <dbReference type="ARBA" id="ARBA00023125"/>
    </source>
</evidence>
<reference evidence="5 6" key="1">
    <citation type="submission" date="2016-01" db="EMBL/GenBank/DDBJ databases">
        <title>Complete genome and mega plasmid sequence of Sphingomonas panacis DCY99 elicits systemic resistance in rice to Xanthomonas oryzae.</title>
        <authorList>
            <person name="Kim Y.J."/>
            <person name="Yang D.C."/>
            <person name="Sing P."/>
        </authorList>
    </citation>
    <scope>NUCLEOTIDE SEQUENCE [LARGE SCALE GENOMIC DNA]</scope>
    <source>
        <strain evidence="5 6">DCY99</strain>
        <plasmid evidence="6">Plasmid</plasmid>
    </source>
</reference>
<dbReference type="InterPro" id="IPR011711">
    <property type="entry name" value="GntR_C"/>
</dbReference>
<name>A0A1B3ZIH0_9SPHN</name>
<dbReference type="OrthoDB" id="8680240at2"/>
<sequence>MNKPSSVSLTEATYHRTRAYILSAQAKPDDKLKVADLAAVMGASPSVVREALSRLVSEGLVVAEPQRGFRVAPLELSDVRHLFEARIKIECACLSGAIRNADLGWEGRVVAALHELARTPEERGVREDSVSAHWATAHSIFHQVLVSTCPNPWYLKIRANLYLHSERFLALAMVSRPTDRDLLTEHNEIAEAAIARDEPAACALMTLHLNRTVKEFCLSE</sequence>
<evidence type="ECO:0000259" key="4">
    <source>
        <dbReference type="PROSITE" id="PS50949"/>
    </source>
</evidence>
<keyword evidence="1" id="KW-0805">Transcription regulation</keyword>
<dbReference type="RefSeq" id="WP_069207784.1">
    <property type="nucleotide sequence ID" value="NZ_CP014169.1"/>
</dbReference>
<dbReference type="EMBL" id="CP014169">
    <property type="protein sequence ID" value="AOH87219.1"/>
    <property type="molecule type" value="Genomic_DNA"/>
</dbReference>
<dbReference type="SUPFAM" id="SSF48008">
    <property type="entry name" value="GntR ligand-binding domain-like"/>
    <property type="match status" value="1"/>
</dbReference>
<gene>
    <name evidence="5" type="ORF">AWL63_23960</name>
</gene>
<dbReference type="Pfam" id="PF00392">
    <property type="entry name" value="GntR"/>
    <property type="match status" value="1"/>
</dbReference>
<proteinExistence type="predicted"/>
<keyword evidence="2" id="KW-0238">DNA-binding</keyword>
<geneLocation type="plasmid" evidence="6"/>
<dbReference type="InterPro" id="IPR036388">
    <property type="entry name" value="WH-like_DNA-bd_sf"/>
</dbReference>
<dbReference type="SMART" id="SM00895">
    <property type="entry name" value="FCD"/>
    <property type="match status" value="1"/>
</dbReference>
<evidence type="ECO:0000313" key="6">
    <source>
        <dbReference type="Proteomes" id="UP000094256"/>
    </source>
</evidence>
<dbReference type="Pfam" id="PF07729">
    <property type="entry name" value="FCD"/>
    <property type="match status" value="1"/>
</dbReference>
<protein>
    <recommendedName>
        <fullName evidence="4">HTH gntR-type domain-containing protein</fullName>
    </recommendedName>
</protein>
<evidence type="ECO:0000256" key="1">
    <source>
        <dbReference type="ARBA" id="ARBA00023015"/>
    </source>
</evidence>
<dbReference type="Gene3D" id="1.10.10.10">
    <property type="entry name" value="Winged helix-like DNA-binding domain superfamily/Winged helix DNA-binding domain"/>
    <property type="match status" value="1"/>
</dbReference>
<organism evidence="5 6">
    <name type="scientific">Sphingomonas panacis</name>
    <dbReference type="NCBI Taxonomy" id="1560345"/>
    <lineage>
        <taxon>Bacteria</taxon>
        <taxon>Pseudomonadati</taxon>
        <taxon>Pseudomonadota</taxon>
        <taxon>Alphaproteobacteria</taxon>
        <taxon>Sphingomonadales</taxon>
        <taxon>Sphingomonadaceae</taxon>
        <taxon>Sphingomonas</taxon>
    </lineage>
</organism>
<dbReference type="KEGG" id="span:AWL63_23960"/>
<keyword evidence="6" id="KW-1185">Reference proteome</keyword>
<dbReference type="PANTHER" id="PTHR43537">
    <property type="entry name" value="TRANSCRIPTIONAL REGULATOR, GNTR FAMILY"/>
    <property type="match status" value="1"/>
</dbReference>
<dbReference type="GO" id="GO:0003677">
    <property type="term" value="F:DNA binding"/>
    <property type="evidence" value="ECO:0007669"/>
    <property type="project" value="UniProtKB-KW"/>
</dbReference>
<dbReference type="PANTHER" id="PTHR43537:SF20">
    <property type="entry name" value="HTH-TYPE TRANSCRIPTIONAL REPRESSOR GLAR"/>
    <property type="match status" value="1"/>
</dbReference>
<feature type="domain" description="HTH gntR-type" evidence="4">
    <location>
        <begin position="7"/>
        <end position="74"/>
    </location>
</feature>
<dbReference type="CDD" id="cd07377">
    <property type="entry name" value="WHTH_GntR"/>
    <property type="match status" value="1"/>
</dbReference>
<dbReference type="SUPFAM" id="SSF46785">
    <property type="entry name" value="Winged helix' DNA-binding domain"/>
    <property type="match status" value="1"/>
</dbReference>
<dbReference type="InterPro" id="IPR008920">
    <property type="entry name" value="TF_FadR/GntR_C"/>
</dbReference>
<keyword evidence="5" id="KW-0614">Plasmid</keyword>
<evidence type="ECO:0000313" key="5">
    <source>
        <dbReference type="EMBL" id="AOH87219.1"/>
    </source>
</evidence>
<dbReference type="GO" id="GO:0003700">
    <property type="term" value="F:DNA-binding transcription factor activity"/>
    <property type="evidence" value="ECO:0007669"/>
    <property type="project" value="InterPro"/>
</dbReference>
<keyword evidence="3" id="KW-0804">Transcription</keyword>
<dbReference type="SMART" id="SM00345">
    <property type="entry name" value="HTH_GNTR"/>
    <property type="match status" value="1"/>
</dbReference>